<dbReference type="EMBL" id="JAAGWH010000016">
    <property type="protein sequence ID" value="NEK94140.1"/>
    <property type="molecule type" value="Genomic_DNA"/>
</dbReference>
<dbReference type="EMBL" id="JAAGWB010000016">
    <property type="protein sequence ID" value="NEN50907.1"/>
    <property type="molecule type" value="Genomic_DNA"/>
</dbReference>
<keyword evidence="5" id="KW-1185">Reference proteome</keyword>
<dbReference type="Proteomes" id="UP000468828">
    <property type="component" value="Unassembled WGS sequence"/>
</dbReference>
<reference evidence="4 6" key="2">
    <citation type="submission" date="2020-02" db="EMBL/GenBank/DDBJ databases">
        <title>The WGS of Modestobacter muralis DSM 100205.</title>
        <authorList>
            <person name="Jiang Z."/>
        </authorList>
    </citation>
    <scope>NUCLEOTIDE SEQUENCE [LARGE SCALE GENOMIC DNA]</scope>
    <source>
        <strain evidence="4 6">DSM 100205</strain>
    </source>
</reference>
<feature type="region of interest" description="Disordered" evidence="1">
    <location>
        <begin position="1"/>
        <end position="20"/>
    </location>
</feature>
<gene>
    <name evidence="4" type="ORF">G3R41_08120</name>
    <name evidence="3" type="ORF">GCU67_08120</name>
</gene>
<evidence type="ECO:0000259" key="2">
    <source>
        <dbReference type="PROSITE" id="PS51674"/>
    </source>
</evidence>
<reference evidence="3 5" key="1">
    <citation type="submission" date="2020-01" db="EMBL/GenBank/DDBJ databases">
        <title>the WGS Modestobacter muralis CPCC 204518.</title>
        <authorList>
            <person name="Jiang Z."/>
        </authorList>
    </citation>
    <scope>NUCLEOTIDE SEQUENCE [LARGE SCALE GENOMIC DNA]</scope>
    <source>
        <strain evidence="3 5">DSM 100205</strain>
    </source>
</reference>
<protein>
    <recommendedName>
        <fullName evidence="2">4Fe-4S Wbl-type domain-containing protein</fullName>
    </recommendedName>
</protein>
<dbReference type="AlphaFoldDB" id="A0A6P0ETD9"/>
<feature type="region of interest" description="Disordered" evidence="1">
    <location>
        <begin position="103"/>
        <end position="137"/>
    </location>
</feature>
<evidence type="ECO:0000313" key="4">
    <source>
        <dbReference type="EMBL" id="NEN50907.1"/>
    </source>
</evidence>
<organism evidence="3 5">
    <name type="scientific">Modestobacter muralis</name>
    <dbReference type="NCBI Taxonomy" id="1608614"/>
    <lineage>
        <taxon>Bacteria</taxon>
        <taxon>Bacillati</taxon>
        <taxon>Actinomycetota</taxon>
        <taxon>Actinomycetes</taxon>
        <taxon>Geodermatophilales</taxon>
        <taxon>Geodermatophilaceae</taxon>
        <taxon>Modestobacter</taxon>
    </lineage>
</organism>
<dbReference type="PROSITE" id="PS51674">
    <property type="entry name" value="4FE4S_WBL"/>
    <property type="match status" value="1"/>
</dbReference>
<evidence type="ECO:0000313" key="5">
    <source>
        <dbReference type="Proteomes" id="UP000468828"/>
    </source>
</evidence>
<dbReference type="Proteomes" id="UP000471152">
    <property type="component" value="Unassembled WGS sequence"/>
</dbReference>
<dbReference type="Pfam" id="PF02467">
    <property type="entry name" value="Whib"/>
    <property type="match status" value="1"/>
</dbReference>
<proteinExistence type="predicted"/>
<evidence type="ECO:0000313" key="3">
    <source>
        <dbReference type="EMBL" id="NEK94140.1"/>
    </source>
</evidence>
<dbReference type="InterPro" id="IPR034768">
    <property type="entry name" value="4FE4S_WBL"/>
</dbReference>
<dbReference type="RefSeq" id="WP_163610601.1">
    <property type="nucleotide sequence ID" value="NZ_JAAGWB010000016.1"/>
</dbReference>
<sequence>MPARSGSRWPEAWDRRRRTPSPVLAVPPEARAAFAALATALRGLGGPTPCQVGETALWHPSSDGRAAGAVAAARCRTCPVVAECLAAGLAGHESGVWGATTAADRDAMRREARARVTRERRAAVRAGRDREQQAVTR</sequence>
<name>A0A6P0ETD9_9ACTN</name>
<accession>A0A6P0ETD9</accession>
<evidence type="ECO:0000256" key="1">
    <source>
        <dbReference type="SAM" id="MobiDB-lite"/>
    </source>
</evidence>
<comment type="caution">
    <text evidence="3">The sequence shown here is derived from an EMBL/GenBank/DDBJ whole genome shotgun (WGS) entry which is preliminary data.</text>
</comment>
<feature type="domain" description="4Fe-4S Wbl-type" evidence="2">
    <location>
        <begin position="49"/>
        <end position="107"/>
    </location>
</feature>
<evidence type="ECO:0000313" key="6">
    <source>
        <dbReference type="Proteomes" id="UP000471152"/>
    </source>
</evidence>